<evidence type="ECO:0000313" key="5">
    <source>
        <dbReference type="Proteomes" id="UP000199421"/>
    </source>
</evidence>
<evidence type="ECO:0000256" key="1">
    <source>
        <dbReference type="SAM" id="SignalP"/>
    </source>
</evidence>
<feature type="chain" id="PRO_5011783272" evidence="1">
    <location>
        <begin position="23"/>
        <end position="682"/>
    </location>
</feature>
<evidence type="ECO:0000259" key="2">
    <source>
        <dbReference type="Pfam" id="PF07944"/>
    </source>
</evidence>
<evidence type="ECO:0000313" key="4">
    <source>
        <dbReference type="EMBL" id="SEL80111.1"/>
    </source>
</evidence>
<dbReference type="InterPro" id="IPR008928">
    <property type="entry name" value="6-hairpin_glycosidase_sf"/>
</dbReference>
<dbReference type="PANTHER" id="PTHR31151:SF0">
    <property type="entry name" value="PROLINE-TRNA LIGASE (DUF1680)"/>
    <property type="match status" value="1"/>
</dbReference>
<dbReference type="SUPFAM" id="SSF48208">
    <property type="entry name" value="Six-hairpin glycosidases"/>
    <property type="match status" value="1"/>
</dbReference>
<dbReference type="Pfam" id="PF07944">
    <property type="entry name" value="Beta-AFase-like_GH127_cat"/>
    <property type="match status" value="1"/>
</dbReference>
<feature type="domain" description="Non-reducing end beta-L-arabinofuranosidase-like GH127 middle" evidence="3">
    <location>
        <begin position="427"/>
        <end position="523"/>
    </location>
</feature>
<evidence type="ECO:0000259" key="3">
    <source>
        <dbReference type="Pfam" id="PF20736"/>
    </source>
</evidence>
<dbReference type="InterPro" id="IPR012878">
    <property type="entry name" value="Beta-AFase-like_GH127_cat"/>
</dbReference>
<dbReference type="InterPro" id="IPR049046">
    <property type="entry name" value="Beta-AFase-like_GH127_middle"/>
</dbReference>
<dbReference type="AlphaFoldDB" id="A0A1H7T5J3"/>
<keyword evidence="5" id="KW-1185">Reference proteome</keyword>
<dbReference type="EMBL" id="FOAF01000004">
    <property type="protein sequence ID" value="SEL80111.1"/>
    <property type="molecule type" value="Genomic_DNA"/>
</dbReference>
<dbReference type="PANTHER" id="PTHR31151">
    <property type="entry name" value="PROLINE-TRNA LIGASE (DUF1680)"/>
    <property type="match status" value="1"/>
</dbReference>
<dbReference type="PROSITE" id="PS51257">
    <property type="entry name" value="PROKAR_LIPOPROTEIN"/>
    <property type="match status" value="1"/>
</dbReference>
<reference evidence="5" key="1">
    <citation type="submission" date="2016-10" db="EMBL/GenBank/DDBJ databases">
        <authorList>
            <person name="Varghese N."/>
            <person name="Submissions S."/>
        </authorList>
    </citation>
    <scope>NUCLEOTIDE SEQUENCE [LARGE SCALE GENOMIC DNA]</scope>
    <source>
        <strain evidence="5">DSM 18733</strain>
    </source>
</reference>
<feature type="signal peptide" evidence="1">
    <location>
        <begin position="1"/>
        <end position="22"/>
    </location>
</feature>
<protein>
    <submittedName>
        <fullName evidence="4">Beta-L-arabinofuranosidase, GH127</fullName>
    </submittedName>
</protein>
<dbReference type="Proteomes" id="UP000199421">
    <property type="component" value="Unassembled WGS sequence"/>
</dbReference>
<keyword evidence="1" id="KW-0732">Signal</keyword>
<accession>A0A1H7T5J3</accession>
<name>A0A1H7T5J3_OLID1</name>
<dbReference type="STRING" id="407022.SAMN05661044_03385"/>
<organism evidence="4 5">
    <name type="scientific">Olivibacter domesticus</name>
    <name type="common">Pseudosphingobacterium domesticum</name>
    <dbReference type="NCBI Taxonomy" id="407022"/>
    <lineage>
        <taxon>Bacteria</taxon>
        <taxon>Pseudomonadati</taxon>
        <taxon>Bacteroidota</taxon>
        <taxon>Sphingobacteriia</taxon>
        <taxon>Sphingobacteriales</taxon>
        <taxon>Sphingobacteriaceae</taxon>
        <taxon>Olivibacter</taxon>
    </lineage>
</organism>
<dbReference type="Pfam" id="PF20736">
    <property type="entry name" value="Glyco_hydro127M"/>
    <property type="match status" value="1"/>
</dbReference>
<proteinExistence type="predicted"/>
<sequence length="682" mass="77907">MYKTFFSLITAILVLSACSSNHEEITNVDRPDTAIINSNYVVNKKPLKALNFIKLPVGSIQPKGWLKKYLSLQQEGLTGHLGEISAWLAKENNAWLSKDGTGDHGWEEVPYWLKGYANLGYILNDKKIIDESKVWLNAALESQREDGYFGPEVLKNGKPDLWGNMIMLWCLQSYYEYSKDERVLPFMEKYFAWQNQLPDSLLLKDYWENSRGGDNLYSIYWLYNRTEGKEWLLDLANKIHKNTADWRQPNNLPNWHNVNIAQCFREPATYYLQTGNKADLEATYNDFRLIRAKYGNVPGGMFGADENAREGYTDPRQGVETCGMVEQMASDEILMGITGDPFWADHAEDVAFNTYPAAVMPDFKALRYITSPNMSISDSKNHHPGIDNNGPFLMMNPFSSRCCQHNHAQGWPYYAEHLFMATPDNGVAALLYSEASIHVKVANGQEITIDATTHYPFEDKIDFTIHTKDEVAFPYYLRIPTWSETAKVMINGEESKETFKPGSYAKIVRNWKDGDRVTLILPMKMKVNTWEKNKNSVSLNHGPLTYSLKIKENFVKKDSKASAIGDSKWQETADPDKWPSFEILPASPWNYGLLFDQHKPEDSFKIERKEWPKDDFPFSQENVPVSIKAKGKRLPEWKIDQYGLTGVLPQSPVTSASPEEEITLIPMGAARLRIAAFPVLNN</sequence>
<dbReference type="GO" id="GO:0005975">
    <property type="term" value="P:carbohydrate metabolic process"/>
    <property type="evidence" value="ECO:0007669"/>
    <property type="project" value="InterPro"/>
</dbReference>
<feature type="domain" description="Non-reducing end beta-L-arabinofuranosidase-like GH127 catalytic" evidence="2">
    <location>
        <begin position="37"/>
        <end position="415"/>
    </location>
</feature>
<gene>
    <name evidence="4" type="ORF">SAMN05661044_03385</name>
</gene>